<comment type="caution">
    <text evidence="2">The sequence shown here is derived from an EMBL/GenBank/DDBJ whole genome shotgun (WGS) entry which is preliminary data.</text>
</comment>
<name>A0A2P6PDU3_ROSCH</name>
<sequence length="109" mass="12081">MIQTRCFANCAAIPIFGTIIFTPLTERRRPPFASPLLHRGVAEEPRSTPPSLFKRVRYDDSIYEKTPKVQTDSRAPTPLGSPESATLKAPMSYANSTLFCNPLTVSLLL</sequence>
<accession>A0A2P6PDU3</accession>
<evidence type="ECO:0000313" key="3">
    <source>
        <dbReference type="Proteomes" id="UP000238479"/>
    </source>
</evidence>
<evidence type="ECO:0000256" key="1">
    <source>
        <dbReference type="SAM" id="MobiDB-lite"/>
    </source>
</evidence>
<feature type="region of interest" description="Disordered" evidence="1">
    <location>
        <begin position="65"/>
        <end position="86"/>
    </location>
</feature>
<reference evidence="2 3" key="1">
    <citation type="journal article" date="2018" name="Nat. Genet.">
        <title>The Rosa genome provides new insights in the design of modern roses.</title>
        <authorList>
            <person name="Bendahmane M."/>
        </authorList>
    </citation>
    <scope>NUCLEOTIDE SEQUENCE [LARGE SCALE GENOMIC DNA]</scope>
    <source>
        <strain evidence="3">cv. Old Blush</strain>
    </source>
</reference>
<organism evidence="2 3">
    <name type="scientific">Rosa chinensis</name>
    <name type="common">China rose</name>
    <dbReference type="NCBI Taxonomy" id="74649"/>
    <lineage>
        <taxon>Eukaryota</taxon>
        <taxon>Viridiplantae</taxon>
        <taxon>Streptophyta</taxon>
        <taxon>Embryophyta</taxon>
        <taxon>Tracheophyta</taxon>
        <taxon>Spermatophyta</taxon>
        <taxon>Magnoliopsida</taxon>
        <taxon>eudicotyledons</taxon>
        <taxon>Gunneridae</taxon>
        <taxon>Pentapetalae</taxon>
        <taxon>rosids</taxon>
        <taxon>fabids</taxon>
        <taxon>Rosales</taxon>
        <taxon>Rosaceae</taxon>
        <taxon>Rosoideae</taxon>
        <taxon>Rosoideae incertae sedis</taxon>
        <taxon>Rosa</taxon>
    </lineage>
</organism>
<evidence type="ECO:0000313" key="2">
    <source>
        <dbReference type="EMBL" id="PRQ20093.1"/>
    </source>
</evidence>
<protein>
    <submittedName>
        <fullName evidence="2">Uncharacterized protein</fullName>
    </submittedName>
</protein>
<proteinExistence type="predicted"/>
<dbReference type="Gramene" id="PRQ20093">
    <property type="protein sequence ID" value="PRQ20093"/>
    <property type="gene ID" value="RchiOBHm_Chr7g0224391"/>
</dbReference>
<dbReference type="AlphaFoldDB" id="A0A2P6PDU3"/>
<gene>
    <name evidence="2" type="ORF">RchiOBHm_Chr7g0224391</name>
</gene>
<dbReference type="EMBL" id="PDCK01000045">
    <property type="protein sequence ID" value="PRQ20093.1"/>
    <property type="molecule type" value="Genomic_DNA"/>
</dbReference>
<dbReference type="Proteomes" id="UP000238479">
    <property type="component" value="Chromosome 7"/>
</dbReference>
<keyword evidence="3" id="KW-1185">Reference proteome</keyword>